<dbReference type="Pfam" id="PF00004">
    <property type="entry name" value="AAA"/>
    <property type="match status" value="1"/>
</dbReference>
<reference evidence="3" key="1">
    <citation type="submission" date="2022-11" db="EMBL/GenBank/DDBJ databases">
        <title>Chromosomal genome sequence assembly and mating type (MAT) locus characterization of the leprose asexual lichenized fungus Lepraria neglecta (Nyl.) Erichsen.</title>
        <authorList>
            <person name="Allen J.L."/>
            <person name="Pfeffer B."/>
        </authorList>
    </citation>
    <scope>NUCLEOTIDE SEQUENCE</scope>
    <source>
        <strain evidence="3">Allen 5258</strain>
    </source>
</reference>
<feature type="region of interest" description="Disordered" evidence="1">
    <location>
        <begin position="173"/>
        <end position="195"/>
    </location>
</feature>
<dbReference type="InterPro" id="IPR027417">
    <property type="entry name" value="P-loop_NTPase"/>
</dbReference>
<evidence type="ECO:0000259" key="2">
    <source>
        <dbReference type="SMART" id="SM00382"/>
    </source>
</evidence>
<dbReference type="SUPFAM" id="SSF52540">
    <property type="entry name" value="P-loop containing nucleoside triphosphate hydrolases"/>
    <property type="match status" value="1"/>
</dbReference>
<dbReference type="EMBL" id="JASNWA010000010">
    <property type="protein sequence ID" value="KAK3168597.1"/>
    <property type="molecule type" value="Genomic_DNA"/>
</dbReference>
<dbReference type="Gene3D" id="3.40.50.300">
    <property type="entry name" value="P-loop containing nucleotide triphosphate hydrolases"/>
    <property type="match status" value="1"/>
</dbReference>
<dbReference type="PANTHER" id="PTHR46411:SF2">
    <property type="entry name" value="AAA+ ATPASE DOMAIN-CONTAINING PROTEIN"/>
    <property type="match status" value="1"/>
</dbReference>
<keyword evidence="4" id="KW-1185">Reference proteome</keyword>
<comment type="caution">
    <text evidence="3">The sequence shown here is derived from an EMBL/GenBank/DDBJ whole genome shotgun (WGS) entry which is preliminary data.</text>
</comment>
<accession>A0AAE0DF56</accession>
<dbReference type="SMART" id="SM00382">
    <property type="entry name" value="AAA"/>
    <property type="match status" value="1"/>
</dbReference>
<dbReference type="Pfam" id="PF23232">
    <property type="entry name" value="AAA_lid_13"/>
    <property type="match status" value="1"/>
</dbReference>
<gene>
    <name evidence="3" type="ORF">OEA41_005045</name>
</gene>
<protein>
    <recommendedName>
        <fullName evidence="2">AAA+ ATPase domain-containing protein</fullName>
    </recommendedName>
</protein>
<dbReference type="GO" id="GO:0016887">
    <property type="term" value="F:ATP hydrolysis activity"/>
    <property type="evidence" value="ECO:0007669"/>
    <property type="project" value="InterPro"/>
</dbReference>
<dbReference type="InterPro" id="IPR003593">
    <property type="entry name" value="AAA+_ATPase"/>
</dbReference>
<evidence type="ECO:0000313" key="4">
    <source>
        <dbReference type="Proteomes" id="UP001276659"/>
    </source>
</evidence>
<evidence type="ECO:0000313" key="3">
    <source>
        <dbReference type="EMBL" id="KAK3168597.1"/>
    </source>
</evidence>
<name>A0AAE0DF56_9LECA</name>
<dbReference type="InterPro" id="IPR056599">
    <property type="entry name" value="AAA_lid_fung"/>
</dbReference>
<sequence length="988" mass="112407">MSVLPPFRQKNPDTKFLPPPAIRVSDLLRHLTISRDQTSASRIVEERLVALAKTTDYVIARPKGPVVETNEGIEDGLNGPGSEPNKDTKDGYSMLRRMTYESLATMRPYQLAYAKSTDTRWHAQRLYNELSNFYPLGNLEFDRFSQDSDGKDFGFDPSAYVSSREDNKLNSALNQIPNTSEPEPEGNPKSIEGRGKFQPVSTGWAWAAVDPGPKGATNDAAATRGASERRKGASKAADKSPALDSRLEDDLWRRLKFLEQENQRLTEEASATRPRKFSSLEPEYVSRTFYKIHDDVYLEPPQWKKGPKGYILRADIPLEDQELYLDQHPEIAFVFYKEYNSQTEPELTELVSKDGVFRTPQPSKESLVLISEDVIIAVEKLNANIPGLSSLFPDFDPTKEMVAPYMFIFCSLPLLERVECHLSSLESHSLNQLIDCILERQRKEYDAVKRCNSQGTVSKRLMKYLVRPGDVLVSTEGSTVKAYIATTWARELPVVSTVPSQRTTRWASGSMHLASRMMYEDCDTDIDEMLVHAHEPDSPEPSQHLKHHTYTWTVNAWVWGFNGVFSKKDVDISIHLNAANENEEVKVNSLDYFPLRFDSGDMRSKLERRGRTFWQCRYRKFISYQEAIPGALSSVSIASGFDIMIGERYMIDIQTYKTLHPNLTLAHSQLISDFPPEVMAQDRPPEGDSLLLFPSSIQGYNLRVKKWEDLDVDRITDVEWNKQAFKTLVAHEKTKELVEALVTNRLAAEKSTDVIHGKGNGLVILLHGGPGVGKTFTAEGVAEIAEKPLYRVTCGDIGTKPEEVEKYLESVFYLAKIWDCVVLLDEADVFLEERGLADLQRNALVSVFLRVLEYNVGILILTSNRVGTFDEAFKSRIQLALHYENLTGPQQRKIWRNFLTRIRDFDEQNIELEDITDHMDDPAKQDMNGRQIRNAITIARQLAQYRGQKFCYEHLKDVIEVSGKFEGYLKDLRGGLSDDHLKREDGLR</sequence>
<dbReference type="Pfam" id="PF22942">
    <property type="entry name" value="DUF7025"/>
    <property type="match status" value="1"/>
</dbReference>
<dbReference type="Proteomes" id="UP001276659">
    <property type="component" value="Unassembled WGS sequence"/>
</dbReference>
<proteinExistence type="predicted"/>
<dbReference type="CDD" id="cd19481">
    <property type="entry name" value="RecA-like_protease"/>
    <property type="match status" value="1"/>
</dbReference>
<evidence type="ECO:0000256" key="1">
    <source>
        <dbReference type="SAM" id="MobiDB-lite"/>
    </source>
</evidence>
<feature type="region of interest" description="Disordered" evidence="1">
    <location>
        <begin position="207"/>
        <end position="243"/>
    </location>
</feature>
<dbReference type="GO" id="GO:0005524">
    <property type="term" value="F:ATP binding"/>
    <property type="evidence" value="ECO:0007669"/>
    <property type="project" value="InterPro"/>
</dbReference>
<dbReference type="AlphaFoldDB" id="A0AAE0DF56"/>
<feature type="domain" description="AAA+ ATPase" evidence="2">
    <location>
        <begin position="760"/>
        <end position="887"/>
    </location>
</feature>
<feature type="region of interest" description="Disordered" evidence="1">
    <location>
        <begin position="69"/>
        <end position="90"/>
    </location>
</feature>
<dbReference type="PANTHER" id="PTHR46411">
    <property type="entry name" value="FAMILY ATPASE, PUTATIVE-RELATED"/>
    <property type="match status" value="1"/>
</dbReference>
<dbReference type="InterPro" id="IPR003959">
    <property type="entry name" value="ATPase_AAA_core"/>
</dbReference>
<organism evidence="3 4">
    <name type="scientific">Lepraria neglecta</name>
    <dbReference type="NCBI Taxonomy" id="209136"/>
    <lineage>
        <taxon>Eukaryota</taxon>
        <taxon>Fungi</taxon>
        <taxon>Dikarya</taxon>
        <taxon>Ascomycota</taxon>
        <taxon>Pezizomycotina</taxon>
        <taxon>Lecanoromycetes</taxon>
        <taxon>OSLEUM clade</taxon>
        <taxon>Lecanoromycetidae</taxon>
        <taxon>Lecanorales</taxon>
        <taxon>Lecanorineae</taxon>
        <taxon>Stereocaulaceae</taxon>
        <taxon>Lepraria</taxon>
    </lineage>
</organism>
<dbReference type="InterPro" id="IPR054289">
    <property type="entry name" value="DUF7025"/>
</dbReference>